<dbReference type="GO" id="GO:0032040">
    <property type="term" value="C:small-subunit processome"/>
    <property type="evidence" value="ECO:0007669"/>
    <property type="project" value="TreeGrafter"/>
</dbReference>
<evidence type="ECO:0000256" key="5">
    <source>
        <dbReference type="ARBA" id="ARBA00023274"/>
    </source>
</evidence>
<evidence type="ECO:0000313" key="11">
    <source>
        <dbReference type="Proteomes" id="UP000789342"/>
    </source>
</evidence>
<organism evidence="10 11">
    <name type="scientific">Acaulospora morrowiae</name>
    <dbReference type="NCBI Taxonomy" id="94023"/>
    <lineage>
        <taxon>Eukaryota</taxon>
        <taxon>Fungi</taxon>
        <taxon>Fungi incertae sedis</taxon>
        <taxon>Mucoromycota</taxon>
        <taxon>Glomeromycotina</taxon>
        <taxon>Glomeromycetes</taxon>
        <taxon>Diversisporales</taxon>
        <taxon>Acaulosporaceae</taxon>
        <taxon>Acaulospora</taxon>
    </lineage>
</organism>
<dbReference type="GO" id="GO:0006364">
    <property type="term" value="P:rRNA processing"/>
    <property type="evidence" value="ECO:0007669"/>
    <property type="project" value="UniProtKB-KW"/>
</dbReference>
<feature type="region of interest" description="Disordered" evidence="9">
    <location>
        <begin position="111"/>
        <end position="174"/>
    </location>
</feature>
<protein>
    <recommendedName>
        <fullName evidence="7">U3 small nucleolar ribonucleoprotein protein MPP10</fullName>
    </recommendedName>
</protein>
<evidence type="ECO:0000256" key="9">
    <source>
        <dbReference type="SAM" id="MobiDB-lite"/>
    </source>
</evidence>
<dbReference type="OrthoDB" id="445326at2759"/>
<proteinExistence type="inferred from homology"/>
<dbReference type="PANTHER" id="PTHR17039:SF0">
    <property type="entry name" value="U3 SMALL NUCLEOLAR RIBONUCLEOPROTEIN PROTEIN MPP10"/>
    <property type="match status" value="1"/>
</dbReference>
<sequence length="632" mass="73462">MSSNDSISFFDELKPFLENVITKPESFITTDQSLSLEALKITKKLYDLGKNEEQKEPLQWEDITHYNAVEELKIEKLNNEQIWDELCMQNEPFLEYVKEQLDDLDELIGGSEQHEDDEENNRGSDSNLSEAAEIDDNVSEVSSEEIEPLDEEGEKDDDKHMDDELTEGDNDTEEEITNFHPELDDEFFNLAEFNKTTENERSFERIPPKCGFLKFSLLCKKPEILNRIDPDELAEEDEIDGAIMYKQFFDPPPKKKNRKSNRKDNILHDESIGTKVNFDSEKNREGERLTHIVQDLFAQDESDDEDGENKKSAFEKKQEKIKKQIERLEMENVAEKDWTLIGEASSKDRPLNSLLEEDLEFDHIAKPVPVITEEVTEKLEDMIKRRILDETFDDVERKRDPNFRPFLPSKLVEVSTEKSNKSLAEIYEEDYFKQTSKDLPNEKDDALSKEHQEIEKGFKELCYKLDALSNFHYTPKPPKPEITVITDVPAIAMEDVIPVSVSDATLLAPEEVYDKKKREVKGETEMDSSEKKRVRAEKKRIKKKEKALKEREKKVIERYMHPLIIRYTSALFLTVLPFVRMNPGMGNKYAKKKILDTLIGQKNVTIIDKDGTQKSTVKKGREIDIRSTNLKL</sequence>
<evidence type="ECO:0000256" key="1">
    <source>
        <dbReference type="ARBA" id="ARBA00004604"/>
    </source>
</evidence>
<dbReference type="GO" id="GO:0034457">
    <property type="term" value="C:Mpp10 complex"/>
    <property type="evidence" value="ECO:0007669"/>
    <property type="project" value="UniProtKB-UniRule"/>
</dbReference>
<gene>
    <name evidence="10" type="ORF">AMORRO_LOCUS4034</name>
</gene>
<evidence type="ECO:0000256" key="3">
    <source>
        <dbReference type="ARBA" id="ARBA00022552"/>
    </source>
</evidence>
<accession>A0A9N9F8V9</accession>
<dbReference type="EMBL" id="CAJVPV010002096">
    <property type="protein sequence ID" value="CAG8517437.1"/>
    <property type="molecule type" value="Genomic_DNA"/>
</dbReference>
<keyword evidence="4 7" id="KW-0539">Nucleus</keyword>
<evidence type="ECO:0000313" key="10">
    <source>
        <dbReference type="EMBL" id="CAG8517437.1"/>
    </source>
</evidence>
<dbReference type="InterPro" id="IPR012173">
    <property type="entry name" value="Mpp10"/>
</dbReference>
<comment type="function">
    <text evidence="7">Involved in nucleolar processing of pre-18S ribosomal RNA.</text>
</comment>
<feature type="compositionally biased region" description="Acidic residues" evidence="9">
    <location>
        <begin position="164"/>
        <end position="174"/>
    </location>
</feature>
<feature type="coiled-coil region" evidence="8">
    <location>
        <begin position="526"/>
        <end position="554"/>
    </location>
</feature>
<dbReference type="PIRSF" id="PIRSF017300">
    <property type="entry name" value="snoRNP_Mpp10"/>
    <property type="match status" value="1"/>
</dbReference>
<keyword evidence="8" id="KW-0175">Coiled coil</keyword>
<evidence type="ECO:0000256" key="7">
    <source>
        <dbReference type="PIRNR" id="PIRNR017300"/>
    </source>
</evidence>
<keyword evidence="5 7" id="KW-0687">Ribonucleoprotein</keyword>
<dbReference type="GO" id="GO:0005732">
    <property type="term" value="C:sno(s)RNA-containing ribonucleoprotein complex"/>
    <property type="evidence" value="ECO:0007669"/>
    <property type="project" value="UniProtKB-UniRule"/>
</dbReference>
<comment type="similarity">
    <text evidence="6 7">Belongs to the MPP10 family.</text>
</comment>
<evidence type="ECO:0000256" key="4">
    <source>
        <dbReference type="ARBA" id="ARBA00023242"/>
    </source>
</evidence>
<feature type="compositionally biased region" description="Acidic residues" evidence="9">
    <location>
        <begin position="298"/>
        <end position="307"/>
    </location>
</feature>
<dbReference type="AlphaFoldDB" id="A0A9N9F8V9"/>
<dbReference type="Proteomes" id="UP000789342">
    <property type="component" value="Unassembled WGS sequence"/>
</dbReference>
<feature type="compositionally biased region" description="Basic and acidic residues" evidence="9">
    <location>
        <begin position="308"/>
        <end position="318"/>
    </location>
</feature>
<reference evidence="10" key="1">
    <citation type="submission" date="2021-06" db="EMBL/GenBank/DDBJ databases">
        <authorList>
            <person name="Kallberg Y."/>
            <person name="Tangrot J."/>
            <person name="Rosling A."/>
        </authorList>
    </citation>
    <scope>NUCLEOTIDE SEQUENCE</scope>
    <source>
        <strain evidence="10">CL551</strain>
    </source>
</reference>
<feature type="compositionally biased region" description="Basic and acidic residues" evidence="9">
    <location>
        <begin position="262"/>
        <end position="290"/>
    </location>
</feature>
<evidence type="ECO:0000256" key="6">
    <source>
        <dbReference type="ARBA" id="ARBA00029455"/>
    </source>
</evidence>
<dbReference type="Pfam" id="PF04006">
    <property type="entry name" value="Mpp10"/>
    <property type="match status" value="1"/>
</dbReference>
<comment type="subcellular location">
    <subcellularLocation>
        <location evidence="1 7">Nucleus</location>
        <location evidence="1 7">Nucleolus</location>
    </subcellularLocation>
</comment>
<name>A0A9N9F8V9_9GLOM</name>
<evidence type="ECO:0000256" key="2">
    <source>
        <dbReference type="ARBA" id="ARBA00022517"/>
    </source>
</evidence>
<keyword evidence="3 7" id="KW-0698">rRNA processing</keyword>
<feature type="region of interest" description="Disordered" evidence="9">
    <location>
        <begin position="245"/>
        <end position="318"/>
    </location>
</feature>
<evidence type="ECO:0000256" key="8">
    <source>
        <dbReference type="SAM" id="Coils"/>
    </source>
</evidence>
<dbReference type="PANTHER" id="PTHR17039">
    <property type="entry name" value="U3 SMALL NUCLEOLAR RIBONUCLEOPROTEIN PROTEIN MPP10"/>
    <property type="match status" value="1"/>
</dbReference>
<keyword evidence="11" id="KW-1185">Reference proteome</keyword>
<comment type="caution">
    <text evidence="10">The sequence shown here is derived from an EMBL/GenBank/DDBJ whole genome shotgun (WGS) entry which is preliminary data.</text>
</comment>
<keyword evidence="2 7" id="KW-0690">Ribosome biogenesis</keyword>
<feature type="compositionally biased region" description="Acidic residues" evidence="9">
    <location>
        <begin position="132"/>
        <end position="155"/>
    </location>
</feature>